<dbReference type="InterPro" id="IPR036291">
    <property type="entry name" value="NAD(P)-bd_dom_sf"/>
</dbReference>
<gene>
    <name evidence="3" type="ORF">FJ693_04135</name>
</gene>
<comment type="caution">
    <text evidence="3">The sequence shown here is derived from an EMBL/GenBank/DDBJ whole genome shotgun (WGS) entry which is preliminary data.</text>
</comment>
<sequence>MGAPGPRRAMKIALLGGTGRTGRHVLDRALGAGHDVVALTRAGTALPDRTGLETVSGDARDAVTLRQLVVGTDAVASALGPRGRDAGLQTAVARAVVDAMATADVRRFVGVSVAYGPSGRPQGPPRQTHRRPRAHDRTRRRRGPAR</sequence>
<dbReference type="InterPro" id="IPR016040">
    <property type="entry name" value="NAD(P)-bd_dom"/>
</dbReference>
<evidence type="ECO:0000313" key="3">
    <source>
        <dbReference type="EMBL" id="TRW46690.1"/>
    </source>
</evidence>
<name>A0A552WV22_9MICO</name>
<dbReference type="Pfam" id="PF13460">
    <property type="entry name" value="NAD_binding_10"/>
    <property type="match status" value="1"/>
</dbReference>
<dbReference type="GO" id="GO:0016646">
    <property type="term" value="F:oxidoreductase activity, acting on the CH-NH group of donors, NAD or NADP as acceptor"/>
    <property type="evidence" value="ECO:0007669"/>
    <property type="project" value="TreeGrafter"/>
</dbReference>
<dbReference type="InterPro" id="IPR051606">
    <property type="entry name" value="Polyketide_Oxido-like"/>
</dbReference>
<dbReference type="RefSeq" id="WP_143417271.1">
    <property type="nucleotide sequence ID" value="NZ_VJXR01000007.1"/>
</dbReference>
<evidence type="ECO:0000256" key="1">
    <source>
        <dbReference type="SAM" id="MobiDB-lite"/>
    </source>
</evidence>
<dbReference type="Gene3D" id="3.40.50.720">
    <property type="entry name" value="NAD(P)-binding Rossmann-like Domain"/>
    <property type="match status" value="1"/>
</dbReference>
<organism evidence="3 4">
    <name type="scientific">Georgenia yuyongxinii</name>
    <dbReference type="NCBI Taxonomy" id="2589797"/>
    <lineage>
        <taxon>Bacteria</taxon>
        <taxon>Bacillati</taxon>
        <taxon>Actinomycetota</taxon>
        <taxon>Actinomycetes</taxon>
        <taxon>Micrococcales</taxon>
        <taxon>Bogoriellaceae</taxon>
        <taxon>Georgenia</taxon>
    </lineage>
</organism>
<feature type="domain" description="NAD(P)-binding" evidence="2">
    <location>
        <begin position="16"/>
        <end position="114"/>
    </location>
</feature>
<feature type="region of interest" description="Disordered" evidence="1">
    <location>
        <begin position="114"/>
        <end position="146"/>
    </location>
</feature>
<reference evidence="3 4" key="1">
    <citation type="submission" date="2019-07" db="EMBL/GenBank/DDBJ databases">
        <title>Georgenia wutianyii sp. nov. and Georgenia *** sp. nov. isolated from plateau pika (Ochotona curzoniae) in the Qinghai-Tibet plateau of China.</title>
        <authorList>
            <person name="Tian Z."/>
        </authorList>
    </citation>
    <scope>NUCLEOTIDE SEQUENCE [LARGE SCALE GENOMIC DNA]</scope>
    <source>
        <strain evidence="3 4">Z446</strain>
    </source>
</reference>
<dbReference type="PANTHER" id="PTHR43355">
    <property type="entry name" value="FLAVIN REDUCTASE (NADPH)"/>
    <property type="match status" value="1"/>
</dbReference>
<dbReference type="Proteomes" id="UP000318693">
    <property type="component" value="Unassembled WGS sequence"/>
</dbReference>
<evidence type="ECO:0000313" key="4">
    <source>
        <dbReference type="Proteomes" id="UP000318693"/>
    </source>
</evidence>
<dbReference type="SUPFAM" id="SSF51735">
    <property type="entry name" value="NAD(P)-binding Rossmann-fold domains"/>
    <property type="match status" value="1"/>
</dbReference>
<dbReference type="AlphaFoldDB" id="A0A552WV22"/>
<proteinExistence type="predicted"/>
<dbReference type="PANTHER" id="PTHR43355:SF2">
    <property type="entry name" value="FLAVIN REDUCTASE (NADPH)"/>
    <property type="match status" value="1"/>
</dbReference>
<protein>
    <submittedName>
        <fullName evidence="3">NAD-dependent epimerase/dehydratase family protein</fullName>
    </submittedName>
</protein>
<accession>A0A552WV22</accession>
<feature type="compositionally biased region" description="Basic residues" evidence="1">
    <location>
        <begin position="127"/>
        <end position="146"/>
    </location>
</feature>
<evidence type="ECO:0000259" key="2">
    <source>
        <dbReference type="Pfam" id="PF13460"/>
    </source>
</evidence>
<keyword evidence="4" id="KW-1185">Reference proteome</keyword>
<dbReference type="EMBL" id="VJXR01000007">
    <property type="protein sequence ID" value="TRW46690.1"/>
    <property type="molecule type" value="Genomic_DNA"/>
</dbReference>